<evidence type="ECO:0000256" key="1">
    <source>
        <dbReference type="ARBA" id="ARBA00001971"/>
    </source>
</evidence>
<comment type="cofactor">
    <cofactor evidence="1">
        <name>heme</name>
        <dbReference type="ChEBI" id="CHEBI:30413"/>
    </cofactor>
</comment>
<proteinExistence type="inferred from homology"/>
<gene>
    <name evidence="8" type="ORF">KDH_60430</name>
</gene>
<evidence type="ECO:0000256" key="2">
    <source>
        <dbReference type="ARBA" id="ARBA00010617"/>
    </source>
</evidence>
<sequence length="412" mass="46444">MLRAYSQYGPIFRVRALHLEYTIIAGLEANKFLAREGDRYLTVKKVYSGVATGLQSNNFILNHDGKKHRELRGILRRGYSKTAVIPSVPLIIRLTQEMARDWKKGERVFVVPALKRLITKQLGQVLLQYDPEGYFEDLQKFFTTTAETTVSNQLPEFVLKLPSFRHTQTRVFGLIDKVMAARAATPPDPARRTLIDDVLAAVDDQGQPYPPDLLRAAIIGTYIAGIDTVALTCSFAVYALLKHPNVWERVVAEVRPIFQRTSNPTMEDLKEMKVLHAALLENFRYYPVGPGAPRTAAEDFEFGGYRIAKGSNVLVGTGVTHFQPQFFPDPFTFDIDRYLEPRHEQRQPNIFVPFTVGEHTCLGAGMAEIQVMATIAALVNELDLTLDPPNYEVRYKTAPSRGPKHDLAVRVQ</sequence>
<keyword evidence="7" id="KW-0503">Monooxygenase</keyword>
<dbReference type="PRINTS" id="PR00385">
    <property type="entry name" value="P450"/>
</dbReference>
<dbReference type="Proteomes" id="UP001344906">
    <property type="component" value="Unassembled WGS sequence"/>
</dbReference>
<evidence type="ECO:0000256" key="6">
    <source>
        <dbReference type="ARBA" id="ARBA00023004"/>
    </source>
</evidence>
<evidence type="ECO:0000256" key="7">
    <source>
        <dbReference type="ARBA" id="ARBA00023033"/>
    </source>
</evidence>
<dbReference type="Pfam" id="PF00067">
    <property type="entry name" value="p450"/>
    <property type="match status" value="1"/>
</dbReference>
<protein>
    <submittedName>
        <fullName evidence="8">Hypothetical cytochrome P450</fullName>
    </submittedName>
</protein>
<dbReference type="CDD" id="cd00302">
    <property type="entry name" value="cytochrome_P450"/>
    <property type="match status" value="1"/>
</dbReference>
<keyword evidence="6" id="KW-0408">Iron</keyword>
<dbReference type="PANTHER" id="PTHR24286:SF24">
    <property type="entry name" value="LANOSTEROL 14-ALPHA DEMETHYLASE"/>
    <property type="match status" value="1"/>
</dbReference>
<dbReference type="InterPro" id="IPR002397">
    <property type="entry name" value="Cyt_P450_B"/>
</dbReference>
<evidence type="ECO:0000313" key="8">
    <source>
        <dbReference type="EMBL" id="GLV59216.1"/>
    </source>
</evidence>
<keyword evidence="4" id="KW-0479">Metal-binding</keyword>
<keyword evidence="5" id="KW-0560">Oxidoreductase</keyword>
<dbReference type="PRINTS" id="PR00359">
    <property type="entry name" value="BP450"/>
</dbReference>
<evidence type="ECO:0000313" key="9">
    <source>
        <dbReference type="Proteomes" id="UP001344906"/>
    </source>
</evidence>
<dbReference type="EMBL" id="BSRI01000002">
    <property type="protein sequence ID" value="GLV59216.1"/>
    <property type="molecule type" value="Genomic_DNA"/>
</dbReference>
<dbReference type="InterPro" id="IPR036396">
    <property type="entry name" value="Cyt_P450_sf"/>
</dbReference>
<dbReference type="SUPFAM" id="SSF48264">
    <property type="entry name" value="Cytochrome P450"/>
    <property type="match status" value="1"/>
</dbReference>
<accession>A0ABQ6FY41</accession>
<comment type="similarity">
    <text evidence="2">Belongs to the cytochrome P450 family.</text>
</comment>
<organism evidence="8 9">
    <name type="scientific">Dictyobacter halimunensis</name>
    <dbReference type="NCBI Taxonomy" id="3026934"/>
    <lineage>
        <taxon>Bacteria</taxon>
        <taxon>Bacillati</taxon>
        <taxon>Chloroflexota</taxon>
        <taxon>Ktedonobacteria</taxon>
        <taxon>Ktedonobacterales</taxon>
        <taxon>Dictyobacteraceae</taxon>
        <taxon>Dictyobacter</taxon>
    </lineage>
</organism>
<keyword evidence="9" id="KW-1185">Reference proteome</keyword>
<comment type="caution">
    <text evidence="8">The sequence shown here is derived from an EMBL/GenBank/DDBJ whole genome shotgun (WGS) entry which is preliminary data.</text>
</comment>
<evidence type="ECO:0000256" key="5">
    <source>
        <dbReference type="ARBA" id="ARBA00023002"/>
    </source>
</evidence>
<name>A0ABQ6FY41_9CHLR</name>
<reference evidence="8 9" key="1">
    <citation type="submission" date="2023-02" db="EMBL/GenBank/DDBJ databases">
        <title>Dictyobacter halimunensis sp. nov., a new member of the class Ktedonobacteria from forest soil in a geothermal area.</title>
        <authorList>
            <person name="Rachmania M.K."/>
            <person name="Ningsih F."/>
            <person name="Sakai Y."/>
            <person name="Yabe S."/>
            <person name="Yokota A."/>
            <person name="Sjamsuridzal W."/>
        </authorList>
    </citation>
    <scope>NUCLEOTIDE SEQUENCE [LARGE SCALE GENOMIC DNA]</scope>
    <source>
        <strain evidence="8 9">S3.2.2.5</strain>
    </source>
</reference>
<dbReference type="InterPro" id="IPR001128">
    <property type="entry name" value="Cyt_P450"/>
</dbReference>
<evidence type="ECO:0000256" key="4">
    <source>
        <dbReference type="ARBA" id="ARBA00022723"/>
    </source>
</evidence>
<keyword evidence="3" id="KW-0349">Heme</keyword>
<evidence type="ECO:0000256" key="3">
    <source>
        <dbReference type="ARBA" id="ARBA00022617"/>
    </source>
</evidence>
<dbReference type="PANTHER" id="PTHR24286">
    <property type="entry name" value="CYTOCHROME P450 26"/>
    <property type="match status" value="1"/>
</dbReference>
<dbReference type="Gene3D" id="1.10.630.10">
    <property type="entry name" value="Cytochrome P450"/>
    <property type="match status" value="1"/>
</dbReference>